<dbReference type="PANTHER" id="PTHR12109">
    <property type="entry name" value="RING FINGER PROTEIN 141-RELATED"/>
    <property type="match status" value="1"/>
</dbReference>
<gene>
    <name evidence="4" type="ORF">SCP_0109810</name>
</gene>
<feature type="region of interest" description="Disordered" evidence="2">
    <location>
        <begin position="1"/>
        <end position="52"/>
    </location>
</feature>
<dbReference type="InterPro" id="IPR047126">
    <property type="entry name" value="RNF141-like"/>
</dbReference>
<keyword evidence="1" id="KW-0862">Zinc</keyword>
<evidence type="ECO:0000259" key="3">
    <source>
        <dbReference type="PROSITE" id="PS50089"/>
    </source>
</evidence>
<dbReference type="RefSeq" id="XP_027609012.1">
    <property type="nucleotide sequence ID" value="XM_027753211.1"/>
</dbReference>
<keyword evidence="5" id="KW-1185">Reference proteome</keyword>
<evidence type="ECO:0000256" key="1">
    <source>
        <dbReference type="PROSITE-ProRule" id="PRU00175"/>
    </source>
</evidence>
<dbReference type="Gene3D" id="3.30.40.10">
    <property type="entry name" value="Zinc/RING finger domain, C3HC4 (zinc finger)"/>
    <property type="match status" value="1"/>
</dbReference>
<dbReference type="AlphaFoldDB" id="A0A401G7H2"/>
<dbReference type="OrthoDB" id="6105938at2759"/>
<dbReference type="Proteomes" id="UP000287166">
    <property type="component" value="Unassembled WGS sequence"/>
</dbReference>
<dbReference type="EMBL" id="BFAD01000001">
    <property type="protein sequence ID" value="GBE78099.1"/>
    <property type="molecule type" value="Genomic_DNA"/>
</dbReference>
<dbReference type="SUPFAM" id="SSF57850">
    <property type="entry name" value="RING/U-box"/>
    <property type="match status" value="1"/>
</dbReference>
<organism evidence="4 5">
    <name type="scientific">Sparassis crispa</name>
    <dbReference type="NCBI Taxonomy" id="139825"/>
    <lineage>
        <taxon>Eukaryota</taxon>
        <taxon>Fungi</taxon>
        <taxon>Dikarya</taxon>
        <taxon>Basidiomycota</taxon>
        <taxon>Agaricomycotina</taxon>
        <taxon>Agaricomycetes</taxon>
        <taxon>Polyporales</taxon>
        <taxon>Sparassidaceae</taxon>
        <taxon>Sparassis</taxon>
    </lineage>
</organism>
<dbReference type="Pfam" id="PF13923">
    <property type="entry name" value="zf-C3HC4_2"/>
    <property type="match status" value="1"/>
</dbReference>
<sequence length="436" mass="47565">MSPTQTEDEFDALPDDFEGIDFDSIPELSTNSQIHPAHSEDDQFDDFPDPFTGVDWATVPALGVTTTSDAVHDAQDGPTLPQRQDGEPSRISTPPPRPDSSRSSTQYSFDELDAAFLEELDALESRLCGGAAQAPNLSSTGADTLPDNTVAAPGSLIHATLSPPPLVHEPIFVDIRAETSKDLKNSSKRSRTKSFSSETTSPRKKSRGEKGKNIDLHGSVQRVLAEYEDELTCPICCDILTAAHLGNPCGHTFCGECGWGWISKNRRFPTCAICRAQLVQSAPMIPNFAMDNTVEKHVNALAASGNAEWRPGGSKHVEWMQRKERWKASASRHAMEIRRGLPSGLPLRSRSQSRVYSLNFGLVQAGGALNPAVEWSSSDLEDEDYVDLTTEIPEDEYVPSPAVVERGIVFTGGQAEHGSDRRRRGRGQGRLGGRDR</sequence>
<dbReference type="STRING" id="139825.A0A401G7H2"/>
<keyword evidence="1" id="KW-0479">Metal-binding</keyword>
<comment type="caution">
    <text evidence="4">The sequence shown here is derived from an EMBL/GenBank/DDBJ whole genome shotgun (WGS) entry which is preliminary data.</text>
</comment>
<name>A0A401G7H2_9APHY</name>
<evidence type="ECO:0000313" key="4">
    <source>
        <dbReference type="EMBL" id="GBE78099.1"/>
    </source>
</evidence>
<feature type="region of interest" description="Disordered" evidence="2">
    <location>
        <begin position="182"/>
        <end position="213"/>
    </location>
</feature>
<dbReference type="GO" id="GO:0008270">
    <property type="term" value="F:zinc ion binding"/>
    <property type="evidence" value="ECO:0007669"/>
    <property type="project" value="UniProtKB-KW"/>
</dbReference>
<dbReference type="InterPro" id="IPR001841">
    <property type="entry name" value="Znf_RING"/>
</dbReference>
<evidence type="ECO:0000256" key="2">
    <source>
        <dbReference type="SAM" id="MobiDB-lite"/>
    </source>
</evidence>
<feature type="region of interest" description="Disordered" evidence="2">
    <location>
        <begin position="67"/>
        <end position="106"/>
    </location>
</feature>
<evidence type="ECO:0000313" key="5">
    <source>
        <dbReference type="Proteomes" id="UP000287166"/>
    </source>
</evidence>
<accession>A0A401G7H2</accession>
<dbReference type="InParanoid" id="A0A401G7H2"/>
<proteinExistence type="predicted"/>
<feature type="compositionally biased region" description="Acidic residues" evidence="2">
    <location>
        <begin position="1"/>
        <end position="21"/>
    </location>
</feature>
<dbReference type="GeneID" id="38775016"/>
<protein>
    <recommendedName>
        <fullName evidence="3">RING-type domain-containing protein</fullName>
    </recommendedName>
</protein>
<dbReference type="InterPro" id="IPR013083">
    <property type="entry name" value="Znf_RING/FYVE/PHD"/>
</dbReference>
<keyword evidence="1" id="KW-0863">Zinc-finger</keyword>
<feature type="domain" description="RING-type" evidence="3">
    <location>
        <begin position="233"/>
        <end position="275"/>
    </location>
</feature>
<reference evidence="4 5" key="1">
    <citation type="journal article" date="2018" name="Sci. Rep.">
        <title>Genome sequence of the cauliflower mushroom Sparassis crispa (Hanabiratake) and its association with beneficial usage.</title>
        <authorList>
            <person name="Kiyama R."/>
            <person name="Furutani Y."/>
            <person name="Kawaguchi K."/>
            <person name="Nakanishi T."/>
        </authorList>
    </citation>
    <scope>NUCLEOTIDE SEQUENCE [LARGE SCALE GENOMIC DNA]</scope>
</reference>
<feature type="region of interest" description="Disordered" evidence="2">
    <location>
        <begin position="410"/>
        <end position="436"/>
    </location>
</feature>
<dbReference type="PROSITE" id="PS50089">
    <property type="entry name" value="ZF_RING_2"/>
    <property type="match status" value="1"/>
</dbReference>